<evidence type="ECO:0000313" key="2">
    <source>
        <dbReference type="Proteomes" id="UP000238916"/>
    </source>
</evidence>
<keyword evidence="1" id="KW-0540">Nuclease</keyword>
<organism evidence="1 2">
    <name type="scientific">Candidatus Desulfosporosinus infrequens</name>
    <dbReference type="NCBI Taxonomy" id="2043169"/>
    <lineage>
        <taxon>Bacteria</taxon>
        <taxon>Bacillati</taxon>
        <taxon>Bacillota</taxon>
        <taxon>Clostridia</taxon>
        <taxon>Eubacteriales</taxon>
        <taxon>Desulfitobacteriaceae</taxon>
        <taxon>Desulfosporosinus</taxon>
    </lineage>
</organism>
<dbReference type="InterPro" id="IPR019037">
    <property type="entry name" value="Restrct_endonuc_II_Bsp6I"/>
</dbReference>
<reference evidence="2" key="1">
    <citation type="submission" date="2018-02" db="EMBL/GenBank/DDBJ databases">
        <authorList>
            <person name="Hausmann B."/>
        </authorList>
    </citation>
    <scope>NUCLEOTIDE SEQUENCE [LARGE SCALE GENOMIC DNA]</scope>
    <source>
        <strain evidence="2">Peat soil MAG SbF1</strain>
    </source>
</reference>
<accession>A0A2U3JX41</accession>
<evidence type="ECO:0000313" key="1">
    <source>
        <dbReference type="EMBL" id="SPF31877.1"/>
    </source>
</evidence>
<keyword evidence="1" id="KW-0378">Hydrolase</keyword>
<protein>
    <submittedName>
        <fullName evidence="1">Putative Restriction endonuclease family protein</fullName>
    </submittedName>
</protein>
<proteinExistence type="predicted"/>
<gene>
    <name evidence="1" type="ORF">SBF1_110002</name>
</gene>
<name>A0A2U3JX41_9FIRM</name>
<sequence length="201" mass="23099">MENKIVTMQLPEGNFVTTVTAFDKNDVTAINAIYDSWRDLCAHLGVLDAKASNLPEELHLPEELSEISFGIAKDVWRSRGVPGANSSFNFYDPYAERNNNRIQVKTCCVLPDLTSFGPNSQWDRIFFADFYREGKWDGTFDVYELNTDDINNYKVKVDRTLLEQKMQGRSPRFSIYSGLIQKGRYMSKETFLIIEKGIIKL</sequence>
<keyword evidence="1" id="KW-0255">Endonuclease</keyword>
<dbReference type="Pfam" id="PF09504">
    <property type="entry name" value="RE_Bsp6I"/>
    <property type="match status" value="1"/>
</dbReference>
<dbReference type="Proteomes" id="UP000238916">
    <property type="component" value="Unassembled WGS sequence"/>
</dbReference>
<dbReference type="AlphaFoldDB" id="A0A2U3JX41"/>
<dbReference type="GO" id="GO:0004519">
    <property type="term" value="F:endonuclease activity"/>
    <property type="evidence" value="ECO:0007669"/>
    <property type="project" value="UniProtKB-KW"/>
</dbReference>
<dbReference type="EMBL" id="OMOF01000013">
    <property type="protein sequence ID" value="SPF31877.1"/>
    <property type="molecule type" value="Genomic_DNA"/>
</dbReference>